<evidence type="ECO:0000313" key="2">
    <source>
        <dbReference type="Proteomes" id="UP000436088"/>
    </source>
</evidence>
<gene>
    <name evidence="1" type="ORF">F3Y22_tig00005411pilonHSYRG00014</name>
</gene>
<accession>A0A6A3CG08</accession>
<proteinExistence type="predicted"/>
<dbReference type="EMBL" id="VEPZ02000306">
    <property type="protein sequence ID" value="KAE8727627.1"/>
    <property type="molecule type" value="Genomic_DNA"/>
</dbReference>
<dbReference type="Proteomes" id="UP000436088">
    <property type="component" value="Unassembled WGS sequence"/>
</dbReference>
<sequence>MKGNTMAHYMAAVPNLDSDDIFLVEEAPECVEMKVAEDRRVLRQTAALRSARHWIREQYGSTGGVPRVTLRKPPSTLEHTPSLRASLGHLVGFGLGLGEGQEPHALTREKKRMLSAKNRARKAALFYAMAVKP</sequence>
<organism evidence="1 2">
    <name type="scientific">Hibiscus syriacus</name>
    <name type="common">Rose of Sharon</name>
    <dbReference type="NCBI Taxonomy" id="106335"/>
    <lineage>
        <taxon>Eukaryota</taxon>
        <taxon>Viridiplantae</taxon>
        <taxon>Streptophyta</taxon>
        <taxon>Embryophyta</taxon>
        <taxon>Tracheophyta</taxon>
        <taxon>Spermatophyta</taxon>
        <taxon>Magnoliopsida</taxon>
        <taxon>eudicotyledons</taxon>
        <taxon>Gunneridae</taxon>
        <taxon>Pentapetalae</taxon>
        <taxon>rosids</taxon>
        <taxon>malvids</taxon>
        <taxon>Malvales</taxon>
        <taxon>Malvaceae</taxon>
        <taxon>Malvoideae</taxon>
        <taxon>Hibiscus</taxon>
    </lineage>
</organism>
<protein>
    <submittedName>
        <fullName evidence="1">Uncharacterized protein</fullName>
    </submittedName>
</protein>
<keyword evidence="2" id="KW-1185">Reference proteome</keyword>
<name>A0A6A3CG08_HIBSY</name>
<evidence type="ECO:0000313" key="1">
    <source>
        <dbReference type="EMBL" id="KAE8727627.1"/>
    </source>
</evidence>
<dbReference type="AlphaFoldDB" id="A0A6A3CG08"/>
<reference evidence="1" key="1">
    <citation type="submission" date="2019-09" db="EMBL/GenBank/DDBJ databases">
        <title>Draft genome information of white flower Hibiscus syriacus.</title>
        <authorList>
            <person name="Kim Y.-M."/>
        </authorList>
    </citation>
    <scope>NUCLEOTIDE SEQUENCE [LARGE SCALE GENOMIC DNA]</scope>
    <source>
        <strain evidence="1">YM2019G1</strain>
    </source>
</reference>
<comment type="caution">
    <text evidence="1">The sequence shown here is derived from an EMBL/GenBank/DDBJ whole genome shotgun (WGS) entry which is preliminary data.</text>
</comment>